<gene>
    <name evidence="13" type="primary">cya_5</name>
    <name evidence="13" type="ORF">Pan216_43380</name>
</gene>
<proteinExistence type="predicted"/>
<dbReference type="InterPro" id="IPR001054">
    <property type="entry name" value="A/G_cyclase"/>
</dbReference>
<keyword evidence="6" id="KW-0418">Kinase</keyword>
<dbReference type="Pfam" id="PF00512">
    <property type="entry name" value="HisKA"/>
    <property type="match status" value="2"/>
</dbReference>
<feature type="modified residue" description="4-aspartylphosphate" evidence="9">
    <location>
        <position position="274"/>
    </location>
</feature>
<keyword evidence="14" id="KW-1185">Reference proteome</keyword>
<feature type="region of interest" description="Disordered" evidence="10">
    <location>
        <begin position="1"/>
        <end position="37"/>
    </location>
</feature>
<dbReference type="SUPFAM" id="SSF47384">
    <property type="entry name" value="Homodimeric domain of signal transducing histidine kinase"/>
    <property type="match status" value="2"/>
</dbReference>
<dbReference type="InterPro" id="IPR036097">
    <property type="entry name" value="HisK_dim/P_sf"/>
</dbReference>
<dbReference type="PROSITE" id="PS50110">
    <property type="entry name" value="RESPONSE_REGULATORY"/>
    <property type="match status" value="1"/>
</dbReference>
<keyword evidence="5" id="KW-0547">Nucleotide-binding</keyword>
<evidence type="ECO:0000256" key="8">
    <source>
        <dbReference type="ARBA" id="ARBA00023012"/>
    </source>
</evidence>
<feature type="compositionally biased region" description="Basic and acidic residues" evidence="10">
    <location>
        <begin position="1"/>
        <end position="19"/>
    </location>
</feature>
<dbReference type="InterPro" id="IPR001789">
    <property type="entry name" value="Sig_transdc_resp-reg_receiver"/>
</dbReference>
<evidence type="ECO:0000256" key="4">
    <source>
        <dbReference type="ARBA" id="ARBA00022679"/>
    </source>
</evidence>
<dbReference type="RefSeq" id="WP_145260953.1">
    <property type="nucleotide sequence ID" value="NZ_CP036279.1"/>
</dbReference>
<dbReference type="SMART" id="SM00044">
    <property type="entry name" value="CYCc"/>
    <property type="match status" value="1"/>
</dbReference>
<keyword evidence="3 9" id="KW-0597">Phosphoprotein</keyword>
<evidence type="ECO:0000259" key="11">
    <source>
        <dbReference type="PROSITE" id="PS50110"/>
    </source>
</evidence>
<keyword evidence="4" id="KW-0808">Transferase</keyword>
<dbReference type="SUPFAM" id="SSF52172">
    <property type="entry name" value="CheY-like"/>
    <property type="match status" value="1"/>
</dbReference>
<dbReference type="PANTHER" id="PTHR45339:SF1">
    <property type="entry name" value="HYBRID SIGNAL TRANSDUCTION HISTIDINE KINASE J"/>
    <property type="match status" value="1"/>
</dbReference>
<dbReference type="EC" id="2.7.13.3" evidence="2"/>
<accession>A0A518B8Z8</accession>
<dbReference type="GO" id="GO:0009190">
    <property type="term" value="P:cyclic nucleotide biosynthetic process"/>
    <property type="evidence" value="ECO:0007669"/>
    <property type="project" value="InterPro"/>
</dbReference>
<dbReference type="Gene3D" id="3.40.50.2300">
    <property type="match status" value="1"/>
</dbReference>
<organism evidence="13 14">
    <name type="scientific">Kolteria novifilia</name>
    <dbReference type="NCBI Taxonomy" id="2527975"/>
    <lineage>
        <taxon>Bacteria</taxon>
        <taxon>Pseudomonadati</taxon>
        <taxon>Planctomycetota</taxon>
        <taxon>Planctomycetia</taxon>
        <taxon>Kolteriales</taxon>
        <taxon>Kolteriaceae</taxon>
        <taxon>Kolteria</taxon>
    </lineage>
</organism>
<evidence type="ECO:0000256" key="7">
    <source>
        <dbReference type="ARBA" id="ARBA00022840"/>
    </source>
</evidence>
<dbReference type="KEGG" id="knv:Pan216_43380"/>
<dbReference type="SUPFAM" id="SSF55073">
    <property type="entry name" value="Nucleotide cyclase"/>
    <property type="match status" value="1"/>
</dbReference>
<dbReference type="GO" id="GO:0004016">
    <property type="term" value="F:adenylate cyclase activity"/>
    <property type="evidence" value="ECO:0007669"/>
    <property type="project" value="UniProtKB-ARBA"/>
</dbReference>
<evidence type="ECO:0000256" key="6">
    <source>
        <dbReference type="ARBA" id="ARBA00022777"/>
    </source>
</evidence>
<dbReference type="GO" id="GO:0000155">
    <property type="term" value="F:phosphorelay sensor kinase activity"/>
    <property type="evidence" value="ECO:0007669"/>
    <property type="project" value="InterPro"/>
</dbReference>
<keyword evidence="7" id="KW-0067">ATP-binding</keyword>
<sequence>MNDETSHPESSDPVDRVPLDDAGTTSVPQAGLVRENGARDDLEVDRCRSAVLANLRHELRTPINAIIGYSEMLIEDAESASDESFSGDVRKIHNSGLMLLDMVNALLDPKRLEEGRLDAEAFGARVRHELRTPLNHIIGYAEMLIEDARGAVNTGVVSDLERIHLSGIRLLSLIDQIVGLTRAPREAEEIALEDSAVSGMLRDVLETIHTIESPAAYPHDSDRGRLLLVDDNEINREMLSRQLRRQGHQVEVVGNGREALGMIEKEAFDLVLLDIMMPEINGIQVLEHIKRDPQHRDLPVIMISALDEIDSVVRCIEAGAEDYLPKPFNPTVLRARIGACLEKKRLRDREVVYLKQIETEKKRADDLLHVILPAEIVDELIATDDVKPRRYENVAVLFSDIVGFTPYCEDRDPEEIVSNLQELVIAFEEHAIQYNMQKIKTIGDSFMAAAGLFKPVANPVLDAVHCGLKIIRSAHAVRPHWDVRVGIHVGPVVGGLLGRRQYLFDLWGDTVNTAARMESNGRPGHLALSVPAWRQVEQHFDCDSCATIPVKGKGNLQFKFIDATKRTCVD</sequence>
<dbReference type="FunFam" id="3.40.50.2300:FF:000121">
    <property type="entry name" value="Sensor histidine kinase RcsC"/>
    <property type="match status" value="1"/>
</dbReference>
<feature type="domain" description="Response regulatory" evidence="11">
    <location>
        <begin position="225"/>
        <end position="341"/>
    </location>
</feature>
<evidence type="ECO:0000313" key="13">
    <source>
        <dbReference type="EMBL" id="QDU63458.1"/>
    </source>
</evidence>
<name>A0A518B8Z8_9BACT</name>
<keyword evidence="8" id="KW-0902">Two-component regulatory system</keyword>
<dbReference type="PANTHER" id="PTHR45339">
    <property type="entry name" value="HYBRID SIGNAL TRANSDUCTION HISTIDINE KINASE J"/>
    <property type="match status" value="1"/>
</dbReference>
<feature type="domain" description="Guanylate cyclase" evidence="12">
    <location>
        <begin position="395"/>
        <end position="518"/>
    </location>
</feature>
<protein>
    <recommendedName>
        <fullName evidence="2">histidine kinase</fullName>
        <ecNumber evidence="2">2.7.13.3</ecNumber>
    </recommendedName>
</protein>
<dbReference type="GO" id="GO:0005524">
    <property type="term" value="F:ATP binding"/>
    <property type="evidence" value="ECO:0007669"/>
    <property type="project" value="UniProtKB-KW"/>
</dbReference>
<reference evidence="13 14" key="1">
    <citation type="submission" date="2019-02" db="EMBL/GenBank/DDBJ databases">
        <title>Deep-cultivation of Planctomycetes and their phenomic and genomic characterization uncovers novel biology.</title>
        <authorList>
            <person name="Wiegand S."/>
            <person name="Jogler M."/>
            <person name="Boedeker C."/>
            <person name="Pinto D."/>
            <person name="Vollmers J."/>
            <person name="Rivas-Marin E."/>
            <person name="Kohn T."/>
            <person name="Peeters S.H."/>
            <person name="Heuer A."/>
            <person name="Rast P."/>
            <person name="Oberbeckmann S."/>
            <person name="Bunk B."/>
            <person name="Jeske O."/>
            <person name="Meyerdierks A."/>
            <person name="Storesund J.E."/>
            <person name="Kallscheuer N."/>
            <person name="Luecker S."/>
            <person name="Lage O.M."/>
            <person name="Pohl T."/>
            <person name="Merkel B.J."/>
            <person name="Hornburger P."/>
            <person name="Mueller R.-W."/>
            <person name="Bruemmer F."/>
            <person name="Labrenz M."/>
            <person name="Spormann A.M."/>
            <person name="Op den Camp H."/>
            <person name="Overmann J."/>
            <person name="Amann R."/>
            <person name="Jetten M.S.M."/>
            <person name="Mascher T."/>
            <person name="Medema M.H."/>
            <person name="Devos D.P."/>
            <person name="Kaster A.-K."/>
            <person name="Ovreas L."/>
            <person name="Rohde M."/>
            <person name="Galperin M.Y."/>
            <person name="Jogler C."/>
        </authorList>
    </citation>
    <scope>NUCLEOTIDE SEQUENCE [LARGE SCALE GENOMIC DNA]</scope>
    <source>
        <strain evidence="13 14">Pan216</strain>
    </source>
</reference>
<dbReference type="Pfam" id="PF00072">
    <property type="entry name" value="Response_reg"/>
    <property type="match status" value="1"/>
</dbReference>
<evidence type="ECO:0000256" key="10">
    <source>
        <dbReference type="SAM" id="MobiDB-lite"/>
    </source>
</evidence>
<dbReference type="InterPro" id="IPR003661">
    <property type="entry name" value="HisK_dim/P_dom"/>
</dbReference>
<evidence type="ECO:0000256" key="9">
    <source>
        <dbReference type="PROSITE-ProRule" id="PRU00169"/>
    </source>
</evidence>
<dbReference type="InterPro" id="IPR011006">
    <property type="entry name" value="CheY-like_superfamily"/>
</dbReference>
<dbReference type="CDD" id="cd00082">
    <property type="entry name" value="HisKA"/>
    <property type="match status" value="2"/>
</dbReference>
<evidence type="ECO:0000259" key="12">
    <source>
        <dbReference type="PROSITE" id="PS50125"/>
    </source>
</evidence>
<dbReference type="Proteomes" id="UP000317093">
    <property type="component" value="Chromosome"/>
</dbReference>
<dbReference type="Gene3D" id="3.30.70.1230">
    <property type="entry name" value="Nucleotide cyclase"/>
    <property type="match status" value="1"/>
</dbReference>
<evidence type="ECO:0000256" key="2">
    <source>
        <dbReference type="ARBA" id="ARBA00012438"/>
    </source>
</evidence>
<dbReference type="Gene3D" id="1.10.287.130">
    <property type="match status" value="2"/>
</dbReference>
<comment type="catalytic activity">
    <reaction evidence="1">
        <text>ATP + protein L-histidine = ADP + protein N-phospho-L-histidine.</text>
        <dbReference type="EC" id="2.7.13.3"/>
    </reaction>
</comment>
<evidence type="ECO:0000256" key="3">
    <source>
        <dbReference type="ARBA" id="ARBA00022553"/>
    </source>
</evidence>
<dbReference type="EMBL" id="CP036279">
    <property type="protein sequence ID" value="QDU63458.1"/>
    <property type="molecule type" value="Genomic_DNA"/>
</dbReference>
<dbReference type="CDD" id="cd07302">
    <property type="entry name" value="CHD"/>
    <property type="match status" value="1"/>
</dbReference>
<dbReference type="AlphaFoldDB" id="A0A518B8Z8"/>
<evidence type="ECO:0000256" key="1">
    <source>
        <dbReference type="ARBA" id="ARBA00000085"/>
    </source>
</evidence>
<evidence type="ECO:0000256" key="5">
    <source>
        <dbReference type="ARBA" id="ARBA00022741"/>
    </source>
</evidence>
<dbReference type="Pfam" id="PF00211">
    <property type="entry name" value="Guanylate_cyc"/>
    <property type="match status" value="1"/>
</dbReference>
<dbReference type="SMART" id="SM00448">
    <property type="entry name" value="REC"/>
    <property type="match status" value="1"/>
</dbReference>
<dbReference type="SMART" id="SM00388">
    <property type="entry name" value="HisKA"/>
    <property type="match status" value="2"/>
</dbReference>
<keyword evidence="13" id="KW-0456">Lyase</keyword>
<dbReference type="InterPro" id="IPR029787">
    <property type="entry name" value="Nucleotide_cyclase"/>
</dbReference>
<dbReference type="OrthoDB" id="20101at2"/>
<evidence type="ECO:0000313" key="14">
    <source>
        <dbReference type="Proteomes" id="UP000317093"/>
    </source>
</evidence>
<dbReference type="PROSITE" id="PS50125">
    <property type="entry name" value="GUANYLATE_CYCLASE_2"/>
    <property type="match status" value="1"/>
</dbReference>